<name>A0A285PIM7_9HYPH</name>
<sequence length="255" mass="27926">MNHLTDGRTPYLGDPKTEMSDHTTASAPFASPSNLSPPNGKTGTPSLAPKTPGSHRNLLRWLLAFAVLGLCLCALLIWGFLLFASNALQTRSNLPDKADAIVVVTGGKGRLEAAGSLFAKGLGDKLLISGVHPKFKLGHLPSNLKISSEKRSCCIELDRRALNTVANATQTAQWAQKHGYDNLIVVTSAYHMSRTMLEMRRASPDITFQSYSVPHTNNETFRRRISKPDTLKLLIKEYGKLLLAFFQLSGERLAK</sequence>
<feature type="transmembrane region" description="Helical" evidence="2">
    <location>
        <begin position="61"/>
        <end position="84"/>
    </location>
</feature>
<keyword evidence="5" id="KW-1185">Reference proteome</keyword>
<dbReference type="PANTHER" id="PTHR30336:SF4">
    <property type="entry name" value="ENVELOPE BIOGENESIS FACTOR ELYC"/>
    <property type="match status" value="1"/>
</dbReference>
<feature type="region of interest" description="Disordered" evidence="1">
    <location>
        <begin position="1"/>
        <end position="50"/>
    </location>
</feature>
<keyword evidence="2" id="KW-1133">Transmembrane helix</keyword>
<evidence type="ECO:0000259" key="3">
    <source>
        <dbReference type="Pfam" id="PF02698"/>
    </source>
</evidence>
<feature type="domain" description="DUF218" evidence="3">
    <location>
        <begin position="99"/>
        <end position="238"/>
    </location>
</feature>
<dbReference type="CDD" id="cd06259">
    <property type="entry name" value="YdcF-like"/>
    <property type="match status" value="1"/>
</dbReference>
<protein>
    <submittedName>
        <fullName evidence="4">Uncharacterized SAM-binding protein YcdF, DUF218 family</fullName>
    </submittedName>
</protein>
<dbReference type="GO" id="GO:0005886">
    <property type="term" value="C:plasma membrane"/>
    <property type="evidence" value="ECO:0007669"/>
    <property type="project" value="TreeGrafter"/>
</dbReference>
<feature type="compositionally biased region" description="Polar residues" evidence="1">
    <location>
        <begin position="22"/>
        <end position="45"/>
    </location>
</feature>
<dbReference type="GO" id="GO:0043164">
    <property type="term" value="P:Gram-negative-bacterium-type cell wall biogenesis"/>
    <property type="evidence" value="ECO:0007669"/>
    <property type="project" value="TreeGrafter"/>
</dbReference>
<dbReference type="Pfam" id="PF02698">
    <property type="entry name" value="DUF218"/>
    <property type="match status" value="1"/>
</dbReference>
<keyword evidence="2" id="KW-0812">Transmembrane</keyword>
<evidence type="ECO:0000256" key="2">
    <source>
        <dbReference type="SAM" id="Phobius"/>
    </source>
</evidence>
<gene>
    <name evidence="4" type="ORF">SAMN06265368_4697</name>
</gene>
<dbReference type="InterPro" id="IPR003848">
    <property type="entry name" value="DUF218"/>
</dbReference>
<evidence type="ECO:0000313" key="4">
    <source>
        <dbReference type="EMBL" id="SNZ21574.1"/>
    </source>
</evidence>
<organism evidence="4 5">
    <name type="scientific">Cohaesibacter gelatinilyticus</name>
    <dbReference type="NCBI Taxonomy" id="372072"/>
    <lineage>
        <taxon>Bacteria</taxon>
        <taxon>Pseudomonadati</taxon>
        <taxon>Pseudomonadota</taxon>
        <taxon>Alphaproteobacteria</taxon>
        <taxon>Hyphomicrobiales</taxon>
        <taxon>Cohaesibacteraceae</taxon>
    </lineage>
</organism>
<proteinExistence type="predicted"/>
<dbReference type="AlphaFoldDB" id="A0A285PIM7"/>
<dbReference type="Proteomes" id="UP000219439">
    <property type="component" value="Unassembled WGS sequence"/>
</dbReference>
<dbReference type="InterPro" id="IPR014729">
    <property type="entry name" value="Rossmann-like_a/b/a_fold"/>
</dbReference>
<evidence type="ECO:0000256" key="1">
    <source>
        <dbReference type="SAM" id="MobiDB-lite"/>
    </source>
</evidence>
<dbReference type="GO" id="GO:0000270">
    <property type="term" value="P:peptidoglycan metabolic process"/>
    <property type="evidence" value="ECO:0007669"/>
    <property type="project" value="TreeGrafter"/>
</dbReference>
<accession>A0A285PIM7</accession>
<dbReference type="PANTHER" id="PTHR30336">
    <property type="entry name" value="INNER MEMBRANE PROTEIN, PROBABLE PERMEASE"/>
    <property type="match status" value="1"/>
</dbReference>
<keyword evidence="2" id="KW-0472">Membrane</keyword>
<dbReference type="RefSeq" id="WP_170956231.1">
    <property type="nucleotide sequence ID" value="NZ_OBEL01000009.1"/>
</dbReference>
<reference evidence="4 5" key="1">
    <citation type="submission" date="2017-09" db="EMBL/GenBank/DDBJ databases">
        <authorList>
            <person name="Ehlers B."/>
            <person name="Leendertz F.H."/>
        </authorList>
    </citation>
    <scope>NUCLEOTIDE SEQUENCE [LARGE SCALE GENOMIC DNA]</scope>
    <source>
        <strain evidence="4 5">DSM 18289</strain>
    </source>
</reference>
<dbReference type="InterPro" id="IPR051599">
    <property type="entry name" value="Cell_Envelope_Assoc"/>
</dbReference>
<dbReference type="Gene3D" id="3.40.50.620">
    <property type="entry name" value="HUPs"/>
    <property type="match status" value="1"/>
</dbReference>
<dbReference type="EMBL" id="OBEL01000009">
    <property type="protein sequence ID" value="SNZ21574.1"/>
    <property type="molecule type" value="Genomic_DNA"/>
</dbReference>
<evidence type="ECO:0000313" key="5">
    <source>
        <dbReference type="Proteomes" id="UP000219439"/>
    </source>
</evidence>